<organism evidence="2 3">
    <name type="scientific">Ancylostoma caninum</name>
    <name type="common">Dog hookworm</name>
    <dbReference type="NCBI Taxonomy" id="29170"/>
    <lineage>
        <taxon>Eukaryota</taxon>
        <taxon>Metazoa</taxon>
        <taxon>Ecdysozoa</taxon>
        <taxon>Nematoda</taxon>
        <taxon>Chromadorea</taxon>
        <taxon>Rhabditida</taxon>
        <taxon>Rhabditina</taxon>
        <taxon>Rhabditomorpha</taxon>
        <taxon>Strongyloidea</taxon>
        <taxon>Ancylostomatidae</taxon>
        <taxon>Ancylostomatinae</taxon>
        <taxon>Ancylostoma</taxon>
    </lineage>
</organism>
<keyword evidence="3" id="KW-1185">Reference proteome</keyword>
<dbReference type="Proteomes" id="UP000252519">
    <property type="component" value="Unassembled WGS sequence"/>
</dbReference>
<comment type="caution">
    <text evidence="2">The sequence shown here is derived from an EMBL/GenBank/DDBJ whole genome shotgun (WGS) entry which is preliminary data.</text>
</comment>
<feature type="region of interest" description="Disordered" evidence="1">
    <location>
        <begin position="20"/>
        <end position="49"/>
    </location>
</feature>
<dbReference type="AlphaFoldDB" id="A0A368GUD9"/>
<evidence type="ECO:0000256" key="1">
    <source>
        <dbReference type="SAM" id="MobiDB-lite"/>
    </source>
</evidence>
<gene>
    <name evidence="2" type="ORF">ANCCAN_05925</name>
</gene>
<accession>A0A368GUD9</accession>
<proteinExistence type="predicted"/>
<evidence type="ECO:0000313" key="2">
    <source>
        <dbReference type="EMBL" id="RCN47986.1"/>
    </source>
</evidence>
<name>A0A368GUD9_ANCCA</name>
<evidence type="ECO:0000313" key="3">
    <source>
        <dbReference type="Proteomes" id="UP000252519"/>
    </source>
</evidence>
<sequence length="66" mass="7319">MGFEGANFATNDAFDVPFKDLKKAGPQGPLRFGKRRDGPTGPLRFGKRSSLDYSPLAAQQPHYFFV</sequence>
<dbReference type="STRING" id="29170.A0A368GUD9"/>
<dbReference type="EMBL" id="JOJR01000053">
    <property type="protein sequence ID" value="RCN47986.1"/>
    <property type="molecule type" value="Genomic_DNA"/>
</dbReference>
<protein>
    <submittedName>
        <fullName evidence="2">Uncharacterized protein</fullName>
    </submittedName>
</protein>
<dbReference type="OrthoDB" id="5831242at2759"/>
<reference evidence="2 3" key="1">
    <citation type="submission" date="2014-10" db="EMBL/GenBank/DDBJ databases">
        <title>Draft genome of the hookworm Ancylostoma caninum.</title>
        <authorList>
            <person name="Mitreva M."/>
        </authorList>
    </citation>
    <scope>NUCLEOTIDE SEQUENCE [LARGE SCALE GENOMIC DNA]</scope>
    <source>
        <strain evidence="2 3">Baltimore</strain>
    </source>
</reference>